<dbReference type="InterPro" id="IPR052203">
    <property type="entry name" value="GHMP_Kinase-Related"/>
</dbReference>
<keyword evidence="2" id="KW-0547">Nucleotide-binding</keyword>
<evidence type="ECO:0000256" key="4">
    <source>
        <dbReference type="ARBA" id="ARBA00022840"/>
    </source>
</evidence>
<accession>A0A5E7VZI4</accession>
<organism evidence="8 9">
    <name type="scientific">Pseudomonas fluorescens</name>
    <dbReference type="NCBI Taxonomy" id="294"/>
    <lineage>
        <taxon>Bacteria</taxon>
        <taxon>Pseudomonadati</taxon>
        <taxon>Pseudomonadota</taxon>
        <taxon>Gammaproteobacteria</taxon>
        <taxon>Pseudomonadales</taxon>
        <taxon>Pseudomonadaceae</taxon>
        <taxon>Pseudomonas</taxon>
    </lineage>
</organism>
<evidence type="ECO:0000259" key="7">
    <source>
        <dbReference type="Pfam" id="PF08544"/>
    </source>
</evidence>
<dbReference type="PIRSF" id="PIRSF036406">
    <property type="entry name" value="Hept_kin"/>
    <property type="match status" value="1"/>
</dbReference>
<evidence type="ECO:0000259" key="6">
    <source>
        <dbReference type="Pfam" id="PF00288"/>
    </source>
</evidence>
<dbReference type="Pfam" id="PF08544">
    <property type="entry name" value="GHMP_kinases_C"/>
    <property type="match status" value="1"/>
</dbReference>
<evidence type="ECO:0000256" key="5">
    <source>
        <dbReference type="ARBA" id="ARBA00038121"/>
    </source>
</evidence>
<evidence type="ECO:0000256" key="1">
    <source>
        <dbReference type="ARBA" id="ARBA00022679"/>
    </source>
</evidence>
<dbReference type="InterPro" id="IPR020568">
    <property type="entry name" value="Ribosomal_Su5_D2-typ_SF"/>
</dbReference>
<gene>
    <name evidence="8" type="primary">hddA</name>
    <name evidence="8" type="ORF">PS943_00694</name>
</gene>
<evidence type="ECO:0000313" key="8">
    <source>
        <dbReference type="EMBL" id="VVQ28074.1"/>
    </source>
</evidence>
<dbReference type="PANTHER" id="PTHR32463">
    <property type="entry name" value="L-FUCOSE KINASE"/>
    <property type="match status" value="1"/>
</dbReference>
<evidence type="ECO:0000256" key="2">
    <source>
        <dbReference type="ARBA" id="ARBA00022741"/>
    </source>
</evidence>
<dbReference type="EC" id="2.7.1.168" evidence="8"/>
<proteinExistence type="inferred from homology"/>
<dbReference type="PANTHER" id="PTHR32463:SF0">
    <property type="entry name" value="L-FUCOSE KINASE"/>
    <property type="match status" value="1"/>
</dbReference>
<dbReference type="InterPro" id="IPR014606">
    <property type="entry name" value="Heptose_7-P_kinase"/>
</dbReference>
<evidence type="ECO:0000256" key="3">
    <source>
        <dbReference type="ARBA" id="ARBA00022777"/>
    </source>
</evidence>
<dbReference type="PRINTS" id="PR00960">
    <property type="entry name" value="LMBPPROTEIN"/>
</dbReference>
<dbReference type="EMBL" id="CABVJH010000001">
    <property type="protein sequence ID" value="VVQ28074.1"/>
    <property type="molecule type" value="Genomic_DNA"/>
</dbReference>
<keyword evidence="4" id="KW-0067">ATP-binding</keyword>
<evidence type="ECO:0000313" key="9">
    <source>
        <dbReference type="Proteomes" id="UP000325645"/>
    </source>
</evidence>
<feature type="domain" description="GHMP kinase C-terminal" evidence="7">
    <location>
        <begin position="242"/>
        <end position="314"/>
    </location>
</feature>
<dbReference type="SUPFAM" id="SSF55060">
    <property type="entry name" value="GHMP Kinase, C-terminal domain"/>
    <property type="match status" value="1"/>
</dbReference>
<keyword evidence="3 8" id="KW-0418">Kinase</keyword>
<dbReference type="GO" id="GO:0050201">
    <property type="term" value="F:fucokinase activity"/>
    <property type="evidence" value="ECO:0007669"/>
    <property type="project" value="TreeGrafter"/>
</dbReference>
<sequence length="342" mass="37297">MIIRARAPLRLGLAGGGTDVSPFCDIYGGYVLNAAIDRYAYAVIETLEEPLVRFIATDQQVEKVMPCAASYVLDGKLDLHAAVYNHMIEHYNGGRAIAMQFSTLCDAPVGSGLGSSSTLVVAMIRAFVELLNLPLDDYTIALLAFRIERVECGLQGGRQDQYSATFGGFNFMEFYADDRAVINPLRIKSWIICELEASLVLFFTGVSRESAKIIADQSGNVKAGVVSAVQAMHGIKHEALVMKECLLRGDFSGFVESMRQGWENKKCSAKSVSNPYLDEIYDAAIASGALAGKISGAGGGGFMLFFVPTERRMEVIRTLSSFDGQISNCHFTKYGTQAWRIN</sequence>
<dbReference type="SUPFAM" id="SSF54211">
    <property type="entry name" value="Ribosomal protein S5 domain 2-like"/>
    <property type="match status" value="1"/>
</dbReference>
<dbReference type="RefSeq" id="WP_150655201.1">
    <property type="nucleotide sequence ID" value="NZ_CABVJH010000001.1"/>
</dbReference>
<dbReference type="Gene3D" id="3.30.230.120">
    <property type="match status" value="1"/>
</dbReference>
<dbReference type="Proteomes" id="UP000325645">
    <property type="component" value="Unassembled WGS sequence"/>
</dbReference>
<dbReference type="Pfam" id="PF00288">
    <property type="entry name" value="GHMP_kinases_N"/>
    <property type="match status" value="1"/>
</dbReference>
<keyword evidence="1 8" id="KW-0808">Transferase</keyword>
<protein>
    <submittedName>
        <fullName evidence="8">D-glycero-alpha-D-manno-heptose 7-phosphate kinase</fullName>
        <ecNumber evidence="8">2.7.1.168</ecNumber>
    </submittedName>
</protein>
<feature type="domain" description="GHMP kinase N-terminal" evidence="6">
    <location>
        <begin position="82"/>
        <end position="168"/>
    </location>
</feature>
<dbReference type="InterPro" id="IPR036554">
    <property type="entry name" value="GHMP_kinase_C_sf"/>
</dbReference>
<dbReference type="GO" id="GO:0042352">
    <property type="term" value="P:GDP-L-fucose salvage"/>
    <property type="evidence" value="ECO:0007669"/>
    <property type="project" value="TreeGrafter"/>
</dbReference>
<dbReference type="AlphaFoldDB" id="A0A5E7VZI4"/>
<reference evidence="8 9" key="1">
    <citation type="submission" date="2019-09" db="EMBL/GenBank/DDBJ databases">
        <authorList>
            <person name="Chandra G."/>
            <person name="Truman W A."/>
        </authorList>
    </citation>
    <scope>NUCLEOTIDE SEQUENCE [LARGE SCALE GENOMIC DNA]</scope>
    <source>
        <strain evidence="8">PS943</strain>
    </source>
</reference>
<name>A0A5E7VZI4_PSEFL</name>
<dbReference type="InterPro" id="IPR013750">
    <property type="entry name" value="GHMP_kinase_C_dom"/>
</dbReference>
<dbReference type="GO" id="GO:0005524">
    <property type="term" value="F:ATP binding"/>
    <property type="evidence" value="ECO:0007669"/>
    <property type="project" value="UniProtKB-KW"/>
</dbReference>
<dbReference type="InterPro" id="IPR006204">
    <property type="entry name" value="GHMP_kinase_N_dom"/>
</dbReference>
<comment type="similarity">
    <text evidence="5">Belongs to the GHMP kinase family.</text>
</comment>
<dbReference type="InterPro" id="IPR001174">
    <property type="entry name" value="HddA/FKP"/>
</dbReference>